<organism evidence="2">
    <name type="scientific">Salinispirillum sp. LH 10-3-1</name>
    <dbReference type="NCBI Taxonomy" id="2952525"/>
    <lineage>
        <taxon>Bacteria</taxon>
        <taxon>Pseudomonadati</taxon>
        <taxon>Pseudomonadota</taxon>
        <taxon>Gammaproteobacteria</taxon>
        <taxon>Oceanospirillales</taxon>
        <taxon>Saccharospirillaceae</taxon>
        <taxon>Salinispirillum</taxon>
    </lineage>
</organism>
<sequence>MKWIKQRLLPHQQQFLLIVLVVSGLLLLGYSLGYAVGKRAQSPVAASAVVAPELDERQAGLREDMRRLTALIQAQVDGAELTQEAVALLRRELAELQQAYQRLEQAHEQQAEALRQAEAERQRLLSTE</sequence>
<gene>
    <name evidence="2" type="ORF">NFC81_14705</name>
</gene>
<dbReference type="EMBL" id="CP101717">
    <property type="protein sequence ID" value="WLD57945.1"/>
    <property type="molecule type" value="Genomic_DNA"/>
</dbReference>
<evidence type="ECO:0000256" key="1">
    <source>
        <dbReference type="SAM" id="Coils"/>
    </source>
</evidence>
<dbReference type="RefSeq" id="WP_304995228.1">
    <property type="nucleotide sequence ID" value="NZ_CP101717.1"/>
</dbReference>
<evidence type="ECO:0000313" key="2">
    <source>
        <dbReference type="EMBL" id="WLD57945.1"/>
    </source>
</evidence>
<reference evidence="2" key="1">
    <citation type="submission" date="2022-07" db="EMBL/GenBank/DDBJ databases">
        <title>Complete genome sequence of Salinispirillum sp. LH10-3-1 capable of multiple carbohydrate inversion isolated from a soda lake.</title>
        <authorList>
            <person name="Liu J."/>
            <person name="Zhai Y."/>
            <person name="Zhang H."/>
            <person name="Yang H."/>
            <person name="Qu J."/>
            <person name="Li J."/>
        </authorList>
    </citation>
    <scope>NUCLEOTIDE SEQUENCE</scope>
    <source>
        <strain evidence="2">LH 10-3-1</strain>
    </source>
</reference>
<name>A0AB38YGH0_9GAMM</name>
<dbReference type="AlphaFoldDB" id="A0AB38YGH0"/>
<keyword evidence="1" id="KW-0175">Coiled coil</keyword>
<accession>A0AB38YGH0</accession>
<proteinExistence type="predicted"/>
<protein>
    <submittedName>
        <fullName evidence="2">Uncharacterized protein</fullName>
    </submittedName>
</protein>
<feature type="coiled-coil region" evidence="1">
    <location>
        <begin position="79"/>
        <end position="127"/>
    </location>
</feature>